<evidence type="ECO:0000256" key="9">
    <source>
        <dbReference type="ARBA" id="ARBA00022840"/>
    </source>
</evidence>
<dbReference type="OrthoDB" id="9813151at2"/>
<feature type="transmembrane region" description="Helical" evidence="13">
    <location>
        <begin position="88"/>
        <end position="106"/>
    </location>
</feature>
<keyword evidence="13" id="KW-0812">Transmembrane</keyword>
<dbReference type="EC" id="2.7.13.3" evidence="3"/>
<evidence type="ECO:0000256" key="5">
    <source>
        <dbReference type="ARBA" id="ARBA00022553"/>
    </source>
</evidence>
<dbReference type="InterPro" id="IPR005467">
    <property type="entry name" value="His_kinase_dom"/>
</dbReference>
<evidence type="ECO:0000256" key="7">
    <source>
        <dbReference type="ARBA" id="ARBA00022741"/>
    </source>
</evidence>
<dbReference type="GO" id="GO:0000155">
    <property type="term" value="F:phosphorelay sensor kinase activity"/>
    <property type="evidence" value="ECO:0007669"/>
    <property type="project" value="InterPro"/>
</dbReference>
<evidence type="ECO:0000256" key="3">
    <source>
        <dbReference type="ARBA" id="ARBA00012438"/>
    </source>
</evidence>
<feature type="transmembrane region" description="Helical" evidence="13">
    <location>
        <begin position="59"/>
        <end position="82"/>
    </location>
</feature>
<keyword evidence="8 15" id="KW-0418">Kinase</keyword>
<dbReference type="EMBL" id="RKST01000012">
    <property type="protein sequence ID" value="RUM97354.1"/>
    <property type="molecule type" value="Genomic_DNA"/>
</dbReference>
<dbReference type="PANTHER" id="PTHR43047:SF63">
    <property type="entry name" value="HISTIDINE KINASE"/>
    <property type="match status" value="1"/>
</dbReference>
<dbReference type="Pfam" id="PF02518">
    <property type="entry name" value="HATPase_c"/>
    <property type="match status" value="1"/>
</dbReference>
<dbReference type="PROSITE" id="PS50109">
    <property type="entry name" value="HIS_KIN"/>
    <property type="match status" value="1"/>
</dbReference>
<proteinExistence type="predicted"/>
<dbReference type="PANTHER" id="PTHR43047">
    <property type="entry name" value="TWO-COMPONENT HISTIDINE PROTEIN KINASE"/>
    <property type="match status" value="1"/>
</dbReference>
<organism evidence="15 16">
    <name type="scientific">Borborobacter arsenicus</name>
    <dbReference type="NCBI Taxonomy" id="1851146"/>
    <lineage>
        <taxon>Bacteria</taxon>
        <taxon>Pseudomonadati</taxon>
        <taxon>Pseudomonadota</taxon>
        <taxon>Alphaproteobacteria</taxon>
        <taxon>Hyphomicrobiales</taxon>
        <taxon>Phyllobacteriaceae</taxon>
        <taxon>Borborobacter</taxon>
    </lineage>
</organism>
<dbReference type="SUPFAM" id="SSF55874">
    <property type="entry name" value="ATPase domain of HSP90 chaperone/DNA topoisomerase II/histidine kinase"/>
    <property type="match status" value="1"/>
</dbReference>
<dbReference type="InterPro" id="IPR036890">
    <property type="entry name" value="HATPase_C_sf"/>
</dbReference>
<dbReference type="InterPro" id="IPR003661">
    <property type="entry name" value="HisK_dim/P_dom"/>
</dbReference>
<evidence type="ECO:0000313" key="16">
    <source>
        <dbReference type="Proteomes" id="UP000281647"/>
    </source>
</evidence>
<name>A0A432V5B3_9HYPH</name>
<reference evidence="15 16" key="1">
    <citation type="submission" date="2018-11" db="EMBL/GenBank/DDBJ databases">
        <title>Pseudaminobacter arsenicus sp. nov., an arsenic-resistant bacterium isolated from arsenic-rich aquifers.</title>
        <authorList>
            <person name="Mu Y."/>
        </authorList>
    </citation>
    <scope>NUCLEOTIDE SEQUENCE [LARGE SCALE GENOMIC DNA]</scope>
    <source>
        <strain evidence="15 16">CB3</strain>
    </source>
</reference>
<feature type="domain" description="Histidine kinase" evidence="14">
    <location>
        <begin position="367"/>
        <end position="587"/>
    </location>
</feature>
<feature type="region of interest" description="Disordered" evidence="12">
    <location>
        <begin position="592"/>
        <end position="619"/>
    </location>
</feature>
<evidence type="ECO:0000313" key="15">
    <source>
        <dbReference type="EMBL" id="RUM97354.1"/>
    </source>
</evidence>
<evidence type="ECO:0000256" key="6">
    <source>
        <dbReference type="ARBA" id="ARBA00022679"/>
    </source>
</evidence>
<comment type="catalytic activity">
    <reaction evidence="1">
        <text>ATP + protein L-histidine = ADP + protein N-phospho-L-histidine.</text>
        <dbReference type="EC" id="2.7.13.3"/>
    </reaction>
</comment>
<dbReference type="InterPro" id="IPR000014">
    <property type="entry name" value="PAS"/>
</dbReference>
<dbReference type="CDD" id="cd00082">
    <property type="entry name" value="HisKA"/>
    <property type="match status" value="1"/>
</dbReference>
<dbReference type="Proteomes" id="UP000281647">
    <property type="component" value="Unassembled WGS sequence"/>
</dbReference>
<protein>
    <recommendedName>
        <fullName evidence="3">histidine kinase</fullName>
        <ecNumber evidence="3">2.7.13.3</ecNumber>
    </recommendedName>
</protein>
<keyword evidence="10" id="KW-0902">Two-component regulatory system</keyword>
<dbReference type="PRINTS" id="PR00344">
    <property type="entry name" value="BCTRLSENSOR"/>
</dbReference>
<dbReference type="Gene3D" id="3.30.565.10">
    <property type="entry name" value="Histidine kinase-like ATPase, C-terminal domain"/>
    <property type="match status" value="1"/>
</dbReference>
<dbReference type="Pfam" id="PF00512">
    <property type="entry name" value="HisKA"/>
    <property type="match status" value="1"/>
</dbReference>
<sequence length="619" mass="66277">MRISEPTRDVRLAGKNASACVSVFATRSSDVFDAVTSACDRLVHPAVADEAERERQRHLIGMLLASPFLMGAATALFLPALLGASMTLAFICGLFSLAWLFVLQISSSGSDRIAAPLALALGTVFVAMIVASAGGFVSPVSVMIAALPLEAYLRERTSRSLLVGGAAALAVLPLQALLGSILFAQIGPVAGWHWVLPIAYGMTLLPRIGGLIGQARPTQPDQRPTALEDMIEAVVVRMTPNGEVADVSAQARSMLRIAPELMLGSGLFDRIHISDRVAYLCALADLREGAARRKVELRLRLPRMQDDQPNDNYRPFCIELMSSGLPGQAFVALIRDNDEAVQLREALVASAEATEALELAKGRFLAAVSHELRTPLNAIIGFSDMLLLEMFGSFGDPRQKEYVALVRDSGRHLLEVVNSILDVSKIESGAYATNPEPFQFVEAVRMCEQMMSLQAENKAISLTTQIAPEAGEIQADKRAVQQMLINLVSNAIKFTPKGGSVALGAKRIGSRLHFWVSDTGIGIAEDDLCRLGKPFTQVQNDYTRQFEGTGLGLALVKGLVSLHEGTMSIESALGEGTTVTITLPVAGPTSQKGCEKGALLPMPPAKRKEDNNGALRKAG</sequence>
<keyword evidence="9" id="KW-0067">ATP-binding</keyword>
<feature type="transmembrane region" description="Helical" evidence="13">
    <location>
        <begin position="192"/>
        <end position="213"/>
    </location>
</feature>
<keyword evidence="13" id="KW-1133">Transmembrane helix</keyword>
<dbReference type="FunFam" id="3.30.565.10:FF:000023">
    <property type="entry name" value="PAS domain-containing sensor histidine kinase"/>
    <property type="match status" value="1"/>
</dbReference>
<dbReference type="SMART" id="SM00387">
    <property type="entry name" value="HATPase_c"/>
    <property type="match status" value="1"/>
</dbReference>
<dbReference type="GO" id="GO:0005524">
    <property type="term" value="F:ATP binding"/>
    <property type="evidence" value="ECO:0007669"/>
    <property type="project" value="UniProtKB-KW"/>
</dbReference>
<dbReference type="SUPFAM" id="SSF55785">
    <property type="entry name" value="PYP-like sensor domain (PAS domain)"/>
    <property type="match status" value="1"/>
</dbReference>
<comment type="caution">
    <text evidence="15">The sequence shown here is derived from an EMBL/GenBank/DDBJ whole genome shotgun (WGS) entry which is preliminary data.</text>
</comment>
<evidence type="ECO:0000259" key="14">
    <source>
        <dbReference type="PROSITE" id="PS50109"/>
    </source>
</evidence>
<evidence type="ECO:0000256" key="13">
    <source>
        <dbReference type="SAM" id="Phobius"/>
    </source>
</evidence>
<evidence type="ECO:0000256" key="11">
    <source>
        <dbReference type="ARBA" id="ARBA00023136"/>
    </source>
</evidence>
<evidence type="ECO:0000256" key="1">
    <source>
        <dbReference type="ARBA" id="ARBA00000085"/>
    </source>
</evidence>
<dbReference type="CDD" id="cd00130">
    <property type="entry name" value="PAS"/>
    <property type="match status" value="1"/>
</dbReference>
<dbReference type="InterPro" id="IPR003594">
    <property type="entry name" value="HATPase_dom"/>
</dbReference>
<dbReference type="AlphaFoldDB" id="A0A432V5B3"/>
<dbReference type="InterPro" id="IPR036097">
    <property type="entry name" value="HisK_dim/P_sf"/>
</dbReference>
<dbReference type="Gene3D" id="3.30.450.20">
    <property type="entry name" value="PAS domain"/>
    <property type="match status" value="1"/>
</dbReference>
<dbReference type="Gene3D" id="1.10.287.130">
    <property type="match status" value="1"/>
</dbReference>
<dbReference type="SMART" id="SM00388">
    <property type="entry name" value="HisKA"/>
    <property type="match status" value="1"/>
</dbReference>
<keyword evidence="4" id="KW-1003">Cell membrane</keyword>
<keyword evidence="11 13" id="KW-0472">Membrane</keyword>
<dbReference type="SUPFAM" id="SSF47384">
    <property type="entry name" value="Homodimeric domain of signal transducing histidine kinase"/>
    <property type="match status" value="1"/>
</dbReference>
<evidence type="ECO:0000256" key="8">
    <source>
        <dbReference type="ARBA" id="ARBA00022777"/>
    </source>
</evidence>
<comment type="subcellular location">
    <subcellularLocation>
        <location evidence="2">Cell membrane</location>
    </subcellularLocation>
</comment>
<dbReference type="GO" id="GO:0009927">
    <property type="term" value="F:histidine phosphotransfer kinase activity"/>
    <property type="evidence" value="ECO:0007669"/>
    <property type="project" value="TreeGrafter"/>
</dbReference>
<evidence type="ECO:0000256" key="12">
    <source>
        <dbReference type="SAM" id="MobiDB-lite"/>
    </source>
</evidence>
<keyword evidence="6" id="KW-0808">Transferase</keyword>
<evidence type="ECO:0000256" key="2">
    <source>
        <dbReference type="ARBA" id="ARBA00004236"/>
    </source>
</evidence>
<evidence type="ECO:0000256" key="10">
    <source>
        <dbReference type="ARBA" id="ARBA00023012"/>
    </source>
</evidence>
<feature type="transmembrane region" description="Helical" evidence="13">
    <location>
        <begin position="160"/>
        <end position="186"/>
    </location>
</feature>
<dbReference type="InterPro" id="IPR004358">
    <property type="entry name" value="Sig_transdc_His_kin-like_C"/>
</dbReference>
<evidence type="ECO:0000256" key="4">
    <source>
        <dbReference type="ARBA" id="ARBA00022475"/>
    </source>
</evidence>
<dbReference type="CDD" id="cd16922">
    <property type="entry name" value="HATPase_EvgS-ArcB-TorS-like"/>
    <property type="match status" value="1"/>
</dbReference>
<dbReference type="InterPro" id="IPR035965">
    <property type="entry name" value="PAS-like_dom_sf"/>
</dbReference>
<keyword evidence="16" id="KW-1185">Reference proteome</keyword>
<keyword evidence="7" id="KW-0547">Nucleotide-binding</keyword>
<dbReference type="GO" id="GO:0005886">
    <property type="term" value="C:plasma membrane"/>
    <property type="evidence" value="ECO:0007669"/>
    <property type="project" value="UniProtKB-SubCell"/>
</dbReference>
<accession>A0A432V5B3</accession>
<gene>
    <name evidence="15" type="ORF">EET67_13405</name>
</gene>
<keyword evidence="5" id="KW-0597">Phosphoprotein</keyword>